<accession>A0A8S3WYE6</accession>
<evidence type="ECO:0000313" key="1">
    <source>
        <dbReference type="EMBL" id="CAG4987402.1"/>
    </source>
</evidence>
<dbReference type="Proteomes" id="UP000691718">
    <property type="component" value="Unassembled WGS sequence"/>
</dbReference>
<reference evidence="1" key="1">
    <citation type="submission" date="2021-04" db="EMBL/GenBank/DDBJ databases">
        <authorList>
            <person name="Tunstrom K."/>
        </authorList>
    </citation>
    <scope>NUCLEOTIDE SEQUENCE</scope>
</reference>
<name>A0A8S3WYE6_PARAO</name>
<gene>
    <name evidence="1" type="ORF">PAPOLLO_LOCUS11444</name>
</gene>
<proteinExistence type="predicted"/>
<keyword evidence="2" id="KW-1185">Reference proteome</keyword>
<comment type="caution">
    <text evidence="1">The sequence shown here is derived from an EMBL/GenBank/DDBJ whole genome shotgun (WGS) entry which is preliminary data.</text>
</comment>
<dbReference type="AlphaFoldDB" id="A0A8S3WYE6"/>
<sequence length="86" mass="9473">MRQYLLQLEDAHGLLGDAYEHVADDLALFLGHGGVAQQRLLGEQNACASTHCSSRTRTACSAMRMNTSPMILRFSSGTVMWHSSVY</sequence>
<organism evidence="1 2">
    <name type="scientific">Parnassius apollo</name>
    <name type="common">Apollo butterfly</name>
    <name type="synonym">Papilio apollo</name>
    <dbReference type="NCBI Taxonomy" id="110799"/>
    <lineage>
        <taxon>Eukaryota</taxon>
        <taxon>Metazoa</taxon>
        <taxon>Ecdysozoa</taxon>
        <taxon>Arthropoda</taxon>
        <taxon>Hexapoda</taxon>
        <taxon>Insecta</taxon>
        <taxon>Pterygota</taxon>
        <taxon>Neoptera</taxon>
        <taxon>Endopterygota</taxon>
        <taxon>Lepidoptera</taxon>
        <taxon>Glossata</taxon>
        <taxon>Ditrysia</taxon>
        <taxon>Papilionoidea</taxon>
        <taxon>Papilionidae</taxon>
        <taxon>Parnassiinae</taxon>
        <taxon>Parnassini</taxon>
        <taxon>Parnassius</taxon>
        <taxon>Parnassius</taxon>
    </lineage>
</organism>
<protein>
    <submittedName>
        <fullName evidence="1">(apollo) hypothetical protein</fullName>
    </submittedName>
</protein>
<evidence type="ECO:0000313" key="2">
    <source>
        <dbReference type="Proteomes" id="UP000691718"/>
    </source>
</evidence>
<dbReference type="EMBL" id="CAJQZP010000835">
    <property type="protein sequence ID" value="CAG4987402.1"/>
    <property type="molecule type" value="Genomic_DNA"/>
</dbReference>